<gene>
    <name evidence="1" type="ORF">FOXG_20243</name>
</gene>
<organism evidence="1 2">
    <name type="scientific">Fusarium oxysporum f. sp. lycopersici (strain 4287 / CBS 123668 / FGSC 9935 / NRRL 34936)</name>
    <name type="common">Fusarium vascular wilt of tomato</name>
    <dbReference type="NCBI Taxonomy" id="426428"/>
    <lineage>
        <taxon>Eukaryota</taxon>
        <taxon>Fungi</taxon>
        <taxon>Dikarya</taxon>
        <taxon>Ascomycota</taxon>
        <taxon>Pezizomycotina</taxon>
        <taxon>Sordariomycetes</taxon>
        <taxon>Hypocreomycetidae</taxon>
        <taxon>Hypocreales</taxon>
        <taxon>Nectriaceae</taxon>
        <taxon>Fusarium</taxon>
        <taxon>Fusarium oxysporum species complex</taxon>
    </lineage>
</organism>
<dbReference type="KEGG" id="fox:FOXG_20243"/>
<reference evidence="1" key="2">
    <citation type="journal article" date="2010" name="Nature">
        <title>Comparative genomics reveals mobile pathogenicity chromosomes in Fusarium.</title>
        <authorList>
            <person name="Ma L.J."/>
            <person name="van der Does H.C."/>
            <person name="Borkovich K.A."/>
            <person name="Coleman J.J."/>
            <person name="Daboussi M.J."/>
            <person name="Di Pietro A."/>
            <person name="Dufresne M."/>
            <person name="Freitag M."/>
            <person name="Grabherr M."/>
            <person name="Henrissat B."/>
            <person name="Houterman P.M."/>
            <person name="Kang S."/>
            <person name="Shim W.B."/>
            <person name="Woloshuk C."/>
            <person name="Xie X."/>
            <person name="Xu J.R."/>
            <person name="Antoniw J."/>
            <person name="Baker S.E."/>
            <person name="Bluhm B.H."/>
            <person name="Breakspear A."/>
            <person name="Brown D.W."/>
            <person name="Butchko R.A."/>
            <person name="Chapman S."/>
            <person name="Coulson R."/>
            <person name="Coutinho P.M."/>
            <person name="Danchin E.G."/>
            <person name="Diener A."/>
            <person name="Gale L.R."/>
            <person name="Gardiner D.M."/>
            <person name="Goff S."/>
            <person name="Hammond-Kosack K.E."/>
            <person name="Hilburn K."/>
            <person name="Hua-Van A."/>
            <person name="Jonkers W."/>
            <person name="Kazan K."/>
            <person name="Kodira C.D."/>
            <person name="Koehrsen M."/>
            <person name="Kumar L."/>
            <person name="Lee Y.H."/>
            <person name="Li L."/>
            <person name="Manners J.M."/>
            <person name="Miranda-Saavedra D."/>
            <person name="Mukherjee M."/>
            <person name="Park G."/>
            <person name="Park J."/>
            <person name="Park S.Y."/>
            <person name="Proctor R.H."/>
            <person name="Regev A."/>
            <person name="Ruiz-Roldan M.C."/>
            <person name="Sain D."/>
            <person name="Sakthikumar S."/>
            <person name="Sykes S."/>
            <person name="Schwartz D.C."/>
            <person name="Turgeon B.G."/>
            <person name="Wapinski I."/>
            <person name="Yoder O."/>
            <person name="Young S."/>
            <person name="Zeng Q."/>
            <person name="Zhou S."/>
            <person name="Galagan J."/>
            <person name="Cuomo C.A."/>
            <person name="Kistler H.C."/>
            <person name="Rep M."/>
        </authorList>
    </citation>
    <scope>NUCLEOTIDE SEQUENCE [LARGE SCALE GENOMIC DNA]</scope>
    <source>
        <strain evidence="1">4287</strain>
    </source>
</reference>
<name>A0A0J9VE58_FUSO4</name>
<dbReference type="EMBL" id="DS231707">
    <property type="protein sequence ID" value="KNB09659.1"/>
    <property type="molecule type" value="Genomic_DNA"/>
</dbReference>
<dbReference type="GeneID" id="28960949"/>
<reference evidence="1" key="1">
    <citation type="submission" date="2007-04" db="EMBL/GenBank/DDBJ databases">
        <authorList>
            <consortium name="The Broad Institute Genome Sequencing Platform"/>
            <person name="Birren B."/>
            <person name="Lander E."/>
            <person name="Galagan J."/>
            <person name="Nusbaum C."/>
            <person name="Devon K."/>
            <person name="Ma L.-J."/>
            <person name="Jaffe D."/>
            <person name="Butler J."/>
            <person name="Alvarez P."/>
            <person name="Gnerre S."/>
            <person name="Grabherr M."/>
            <person name="Kleber M."/>
            <person name="Mauceli E."/>
            <person name="Brockman W."/>
            <person name="MacCallum I.A."/>
            <person name="Young S."/>
            <person name="LaButti K."/>
            <person name="DeCaprio D."/>
            <person name="Crawford M."/>
            <person name="Koehrsen M."/>
            <person name="Engels R."/>
            <person name="Montgomery P."/>
            <person name="Pearson M."/>
            <person name="Howarth C."/>
            <person name="Larson L."/>
            <person name="White J."/>
            <person name="O'Leary S."/>
            <person name="Kodira C."/>
            <person name="Zeng Q."/>
            <person name="Yandava C."/>
            <person name="Alvarado L."/>
            <person name="Kistler C."/>
            <person name="Shim W.-B."/>
            <person name="Kang S."/>
            <person name="Woloshuk C."/>
        </authorList>
    </citation>
    <scope>NUCLEOTIDE SEQUENCE</scope>
    <source>
        <strain evidence="1">4287</strain>
    </source>
</reference>
<dbReference type="AlphaFoldDB" id="A0A0J9VE58"/>
<dbReference type="RefSeq" id="XP_018247704.1">
    <property type="nucleotide sequence ID" value="XM_018400505.1"/>
</dbReference>
<evidence type="ECO:0000313" key="1">
    <source>
        <dbReference type="EMBL" id="KNB09659.1"/>
    </source>
</evidence>
<evidence type="ECO:0000313" key="2">
    <source>
        <dbReference type="Proteomes" id="UP000009097"/>
    </source>
</evidence>
<dbReference type="OrthoDB" id="295274at2759"/>
<dbReference type="VEuPathDB" id="FungiDB:FOXG_20243"/>
<accession>A0A0J9VE58</accession>
<protein>
    <submittedName>
        <fullName evidence="1">Uncharacterized protein</fullName>
    </submittedName>
</protein>
<dbReference type="Proteomes" id="UP000009097">
    <property type="component" value="Unassembled WGS sequence"/>
</dbReference>
<proteinExistence type="predicted"/>
<sequence>MEELRDRQQQLSLSYNQLRSEAVRLKTEVWRHDDCDCGFIRCYISAEANKIVDRLTWPDDSSGGGTTIIQEQSETSYLRLK</sequence>